<evidence type="ECO:0008006" key="5">
    <source>
        <dbReference type="Google" id="ProtNLM"/>
    </source>
</evidence>
<dbReference type="AlphaFoldDB" id="A0AAU9EVS8"/>
<dbReference type="CDD" id="cd16325">
    <property type="entry name" value="LolA"/>
    <property type="match status" value="1"/>
</dbReference>
<protein>
    <recommendedName>
        <fullName evidence="5">Outer membrane lipoprotein carrier protein LolA</fullName>
    </recommendedName>
</protein>
<keyword evidence="4" id="KW-1185">Reference proteome</keyword>
<sequence>MKNFFFKTSSCGLLLFFVSLYLLAVASLALATSSAQPESPALLAQRVQERYRNVQSMAADYQRSSSFVSLGAQSGGREVVGSGHLIWARPLKLRLDQEKPRREMIITGGGEAWWVRPGRKQADLYPFSQFTSGLTSLLDALGGLSGLERDYKVGEASVKERDAAPAGSALLSLEPRQQRADLKELVLIFAGNDLTLRGFVIYNLVGDRTAYSFSTLQINPAVNPALFDYEPPADYRLVDHRPIMGTKDPQAK</sequence>
<evidence type="ECO:0000256" key="1">
    <source>
        <dbReference type="ARBA" id="ARBA00022729"/>
    </source>
</evidence>
<gene>
    <name evidence="3" type="ORF">FAK_27510</name>
</gene>
<dbReference type="InterPro" id="IPR004564">
    <property type="entry name" value="OM_lipoprot_carrier_LolA-like"/>
</dbReference>
<feature type="signal peptide" evidence="2">
    <location>
        <begin position="1"/>
        <end position="37"/>
    </location>
</feature>
<dbReference type="Gene3D" id="2.50.20.10">
    <property type="entry name" value="Lipoprotein localisation LolA/LolB/LppX"/>
    <property type="match status" value="1"/>
</dbReference>
<dbReference type="RefSeq" id="WP_338600430.1">
    <property type="nucleotide sequence ID" value="NZ_AP028679.1"/>
</dbReference>
<dbReference type="Pfam" id="PF03548">
    <property type="entry name" value="LolA"/>
    <property type="match status" value="1"/>
</dbReference>
<evidence type="ECO:0000313" key="4">
    <source>
        <dbReference type="Proteomes" id="UP001366166"/>
    </source>
</evidence>
<dbReference type="PANTHER" id="PTHR35869">
    <property type="entry name" value="OUTER-MEMBRANE LIPOPROTEIN CARRIER PROTEIN"/>
    <property type="match status" value="1"/>
</dbReference>
<organism evidence="3 4">
    <name type="scientific">Desulfoferula mesophila</name>
    <dbReference type="NCBI Taxonomy" id="3058419"/>
    <lineage>
        <taxon>Bacteria</taxon>
        <taxon>Pseudomonadati</taxon>
        <taxon>Thermodesulfobacteriota</taxon>
        <taxon>Desulfarculia</taxon>
        <taxon>Desulfarculales</taxon>
        <taxon>Desulfarculaceae</taxon>
        <taxon>Desulfoferula</taxon>
    </lineage>
</organism>
<dbReference type="EMBL" id="AP028679">
    <property type="protein sequence ID" value="BEQ15685.1"/>
    <property type="molecule type" value="Genomic_DNA"/>
</dbReference>
<reference evidence="4" key="1">
    <citation type="journal article" date="2023" name="Arch. Microbiol.">
        <title>Desulfoferula mesophilus gen. nov. sp. nov., a mesophilic sulfate-reducing bacterium isolated from a brackish lake sediment.</title>
        <authorList>
            <person name="Watanabe T."/>
            <person name="Yabe T."/>
            <person name="Tsuji J.M."/>
            <person name="Fukui M."/>
        </authorList>
    </citation>
    <scope>NUCLEOTIDE SEQUENCE [LARGE SCALE GENOMIC DNA]</scope>
    <source>
        <strain evidence="4">12FAK</strain>
    </source>
</reference>
<name>A0AAU9EVS8_9BACT</name>
<dbReference type="SUPFAM" id="SSF89392">
    <property type="entry name" value="Prokaryotic lipoproteins and lipoprotein localization factors"/>
    <property type="match status" value="1"/>
</dbReference>
<keyword evidence="1 2" id="KW-0732">Signal</keyword>
<evidence type="ECO:0000256" key="2">
    <source>
        <dbReference type="SAM" id="SignalP"/>
    </source>
</evidence>
<accession>A0AAU9EVS8</accession>
<evidence type="ECO:0000313" key="3">
    <source>
        <dbReference type="EMBL" id="BEQ15685.1"/>
    </source>
</evidence>
<dbReference type="Proteomes" id="UP001366166">
    <property type="component" value="Chromosome"/>
</dbReference>
<dbReference type="PANTHER" id="PTHR35869:SF1">
    <property type="entry name" value="OUTER-MEMBRANE LIPOPROTEIN CARRIER PROTEIN"/>
    <property type="match status" value="1"/>
</dbReference>
<proteinExistence type="predicted"/>
<feature type="chain" id="PRO_5043325322" description="Outer membrane lipoprotein carrier protein LolA" evidence="2">
    <location>
        <begin position="38"/>
        <end position="252"/>
    </location>
</feature>
<dbReference type="InterPro" id="IPR029046">
    <property type="entry name" value="LolA/LolB/LppX"/>
</dbReference>
<dbReference type="KEGG" id="dmp:FAK_27510"/>